<dbReference type="AlphaFoldDB" id="A0A8S1HXD2"/>
<proteinExistence type="predicted"/>
<evidence type="ECO:0008006" key="4">
    <source>
        <dbReference type="Google" id="ProtNLM"/>
    </source>
</evidence>
<evidence type="ECO:0000256" key="1">
    <source>
        <dbReference type="SAM" id="SignalP"/>
    </source>
</evidence>
<gene>
    <name evidence="2" type="ORF">CAUJ_LOCUS16214</name>
</gene>
<keyword evidence="1" id="KW-0732">Signal</keyword>
<accession>A0A8S1HXD2</accession>
<evidence type="ECO:0000313" key="3">
    <source>
        <dbReference type="Proteomes" id="UP000835052"/>
    </source>
</evidence>
<feature type="chain" id="PRO_5035929773" description="Peptidase M12A domain-containing protein" evidence="1">
    <location>
        <begin position="23"/>
        <end position="95"/>
    </location>
</feature>
<keyword evidence="3" id="KW-1185">Reference proteome</keyword>
<organism evidence="2 3">
    <name type="scientific">Caenorhabditis auriculariae</name>
    <dbReference type="NCBI Taxonomy" id="2777116"/>
    <lineage>
        <taxon>Eukaryota</taxon>
        <taxon>Metazoa</taxon>
        <taxon>Ecdysozoa</taxon>
        <taxon>Nematoda</taxon>
        <taxon>Chromadorea</taxon>
        <taxon>Rhabditida</taxon>
        <taxon>Rhabditina</taxon>
        <taxon>Rhabditomorpha</taxon>
        <taxon>Rhabditoidea</taxon>
        <taxon>Rhabditidae</taxon>
        <taxon>Peloderinae</taxon>
        <taxon>Caenorhabditis</taxon>
    </lineage>
</organism>
<dbReference type="EMBL" id="CAJGYM010000324">
    <property type="protein sequence ID" value="CAD6200317.1"/>
    <property type="molecule type" value="Genomic_DNA"/>
</dbReference>
<comment type="caution">
    <text evidence="2">The sequence shown here is derived from an EMBL/GenBank/DDBJ whole genome shotgun (WGS) entry which is preliminary data.</text>
</comment>
<evidence type="ECO:0000313" key="2">
    <source>
        <dbReference type="EMBL" id="CAD6200317.1"/>
    </source>
</evidence>
<protein>
    <recommendedName>
        <fullName evidence="4">Peptidase M12A domain-containing protein</fullName>
    </recommendedName>
</protein>
<dbReference type="OrthoDB" id="5843159at2759"/>
<feature type="signal peptide" evidence="1">
    <location>
        <begin position="1"/>
        <end position="22"/>
    </location>
</feature>
<dbReference type="Proteomes" id="UP000835052">
    <property type="component" value="Unassembled WGS sequence"/>
</dbReference>
<name>A0A8S1HXD2_9PELO</name>
<sequence>MFRVSIFYTVLFFAAIFSHADAKAKKCRPKARAAPQLLGNDIDAPSFDDKILRKPSQKVYFWPSLDNFERSVLRDAFSQIGRRTCVQFIEQSRKY</sequence>
<reference evidence="2" key="1">
    <citation type="submission" date="2020-10" db="EMBL/GenBank/DDBJ databases">
        <authorList>
            <person name="Kikuchi T."/>
        </authorList>
    </citation>
    <scope>NUCLEOTIDE SEQUENCE</scope>
    <source>
        <strain evidence="2">NKZ352</strain>
    </source>
</reference>